<feature type="domain" description="Nephrocystin 3-like N-terminal" evidence="2">
    <location>
        <begin position="81"/>
        <end position="250"/>
    </location>
</feature>
<dbReference type="OrthoDB" id="4760524at2759"/>
<dbReference type="PANTHER" id="PTHR10039:SF14">
    <property type="entry name" value="NACHT DOMAIN-CONTAINING PROTEIN"/>
    <property type="match status" value="1"/>
</dbReference>
<evidence type="ECO:0000256" key="1">
    <source>
        <dbReference type="ARBA" id="ARBA00022737"/>
    </source>
</evidence>
<organism evidence="3 4">
    <name type="scientific">Psilocybe cyanescens</name>
    <dbReference type="NCBI Taxonomy" id="93625"/>
    <lineage>
        <taxon>Eukaryota</taxon>
        <taxon>Fungi</taxon>
        <taxon>Dikarya</taxon>
        <taxon>Basidiomycota</taxon>
        <taxon>Agaricomycotina</taxon>
        <taxon>Agaricomycetes</taxon>
        <taxon>Agaricomycetidae</taxon>
        <taxon>Agaricales</taxon>
        <taxon>Agaricineae</taxon>
        <taxon>Strophariaceae</taxon>
        <taxon>Psilocybe</taxon>
    </lineage>
</organism>
<dbReference type="AlphaFoldDB" id="A0A409WIQ0"/>
<dbReference type="Pfam" id="PF24883">
    <property type="entry name" value="NPHP3_N"/>
    <property type="match status" value="1"/>
</dbReference>
<dbReference type="InParanoid" id="A0A409WIQ0"/>
<dbReference type="InterPro" id="IPR056884">
    <property type="entry name" value="NPHP3-like_N"/>
</dbReference>
<gene>
    <name evidence="3" type="ORF">CVT25_011634</name>
</gene>
<keyword evidence="4" id="KW-1185">Reference proteome</keyword>
<accession>A0A409WIQ0</accession>
<evidence type="ECO:0000259" key="2">
    <source>
        <dbReference type="Pfam" id="PF24883"/>
    </source>
</evidence>
<keyword evidence="1" id="KW-0677">Repeat</keyword>
<evidence type="ECO:0000313" key="4">
    <source>
        <dbReference type="Proteomes" id="UP000283269"/>
    </source>
</evidence>
<dbReference type="PANTHER" id="PTHR10039">
    <property type="entry name" value="AMELOGENIN"/>
    <property type="match status" value="1"/>
</dbReference>
<dbReference type="Gene3D" id="3.40.50.300">
    <property type="entry name" value="P-loop containing nucleotide triphosphate hydrolases"/>
    <property type="match status" value="1"/>
</dbReference>
<proteinExistence type="predicted"/>
<evidence type="ECO:0000313" key="3">
    <source>
        <dbReference type="EMBL" id="PPQ78351.1"/>
    </source>
</evidence>
<comment type="caution">
    <text evidence="3">The sequence shown here is derived from an EMBL/GenBank/DDBJ whole genome shotgun (WGS) entry which is preliminary data.</text>
</comment>
<dbReference type="SUPFAM" id="SSF52540">
    <property type="entry name" value="P-loop containing nucleoside triphosphate hydrolases"/>
    <property type="match status" value="1"/>
</dbReference>
<dbReference type="STRING" id="93625.A0A409WIQ0"/>
<dbReference type="Proteomes" id="UP000283269">
    <property type="component" value="Unassembled WGS sequence"/>
</dbReference>
<sequence length="849" mass="96044">MALEAKHDEGSRAMFDVKAPMLITGGTFNITTGGADNDNHRQKVYKAFERYVAQNATNDSIEIMDAPRCHPKTRRAILKKVVDWVTSQNSDRSETMLWLHGPAGAGKTAIGHSLAEMLSVQGQLGATFFFLRTADTRNNARLLITTLAYNLALTIPEIFPFLSTTVENSPYVFQQSLETQMERFIVNPVLSMSLSASSAGSANANVPCRALIIDGLDECNDRNVQTRILTIIASVAPRLAGKIKFLIFSRPEFHLEATFKSPKLRGITRIIGLKDDLSALDDILIFLEDRFEDIKQKHPLQSIIDPSWPSSEDIEELVQRSCGNFIYPQVITKYIEAEYDRPQKRLQVILDLSPTSDAPYGELDALYRHILSGARVDRALLLRILGVISIFRSDPQNVLLACTTQFQERILFLEPGDIPLKLLDLRSIITFESYIVKHPYFCFPNILHTSLFDFLVDYQRSRELCIDWNKMRNDTARGILLFIERSISELANASRKDCNCRSHLLCDHKWYIFYDALLWVSAAPTSEMQHAVMNHRVGLVYDLILAEDEADVQKAWADCDIKDPFEYHQAKYYDFLKRALNKYHLSGNQSVLATILALFSTLGTQLMIPEDLAQLVRPCVSFLQLYHPSNDLPPARQKLISEEISKKDIITQNFDFQTIVNALIPHASGELKNALLFTERIIPEENEYTSARVLAAFLSNATISGQYYCGDKAWYDATVYCLNFLRSDGPSQDLSCIAYFLEAIARLLVLQLYYESSKILPAGQVASEVIYLPKKIGFPIDHSFLVGALSYYMTLASSYRQSFTKISFDAAKFCDIARAFHTVIPPSSCLMSHTDLKNLTCTFFDDIHM</sequence>
<dbReference type="EMBL" id="NHYD01003421">
    <property type="protein sequence ID" value="PPQ78351.1"/>
    <property type="molecule type" value="Genomic_DNA"/>
</dbReference>
<reference evidence="3 4" key="1">
    <citation type="journal article" date="2018" name="Evol. Lett.">
        <title>Horizontal gene cluster transfer increased hallucinogenic mushroom diversity.</title>
        <authorList>
            <person name="Reynolds H.T."/>
            <person name="Vijayakumar V."/>
            <person name="Gluck-Thaler E."/>
            <person name="Korotkin H.B."/>
            <person name="Matheny P.B."/>
            <person name="Slot J.C."/>
        </authorList>
    </citation>
    <scope>NUCLEOTIDE SEQUENCE [LARGE SCALE GENOMIC DNA]</scope>
    <source>
        <strain evidence="3 4">2631</strain>
    </source>
</reference>
<protein>
    <recommendedName>
        <fullName evidence="2">Nephrocystin 3-like N-terminal domain-containing protein</fullName>
    </recommendedName>
</protein>
<name>A0A409WIQ0_PSICY</name>
<dbReference type="InterPro" id="IPR027417">
    <property type="entry name" value="P-loop_NTPase"/>
</dbReference>